<evidence type="ECO:0000256" key="8">
    <source>
        <dbReference type="ARBA" id="ARBA00023204"/>
    </source>
</evidence>
<protein>
    <recommendedName>
        <fullName evidence="5 9">Uracil-DNA glycosylase</fullName>
        <shortName evidence="9">UDG</shortName>
        <ecNumber evidence="4 9">3.2.2.27</ecNumber>
    </recommendedName>
</protein>
<evidence type="ECO:0000256" key="2">
    <source>
        <dbReference type="ARBA" id="ARBA00002631"/>
    </source>
</evidence>
<proteinExistence type="inferred from homology"/>
<dbReference type="InterPro" id="IPR002043">
    <property type="entry name" value="UDG_fam1"/>
</dbReference>
<dbReference type="SUPFAM" id="SSF52141">
    <property type="entry name" value="Uracil-DNA glycosylase-like"/>
    <property type="match status" value="1"/>
</dbReference>
<dbReference type="EMBL" id="CP015017">
    <property type="protein sequence ID" value="APC00286.1"/>
    <property type="molecule type" value="Genomic_DNA"/>
</dbReference>
<dbReference type="GO" id="GO:0097510">
    <property type="term" value="P:base-excision repair, AP site formation via deaminated base removal"/>
    <property type="evidence" value="ECO:0007669"/>
    <property type="project" value="TreeGrafter"/>
</dbReference>
<dbReference type="InterPro" id="IPR005122">
    <property type="entry name" value="Uracil-DNA_glycosylase-like"/>
</dbReference>
<evidence type="ECO:0000256" key="7">
    <source>
        <dbReference type="ARBA" id="ARBA00022801"/>
    </source>
</evidence>
<evidence type="ECO:0000313" key="13">
    <source>
        <dbReference type="EMBL" id="APC00286.1"/>
    </source>
</evidence>
<organism evidence="13 14">
    <name type="scientific">Polynucleobacter asymbioticus</name>
    <dbReference type="NCBI Taxonomy" id="576611"/>
    <lineage>
        <taxon>Bacteria</taxon>
        <taxon>Pseudomonadati</taxon>
        <taxon>Pseudomonadota</taxon>
        <taxon>Betaproteobacteria</taxon>
        <taxon>Burkholderiales</taxon>
        <taxon>Burkholderiaceae</taxon>
        <taxon>Polynucleobacter</taxon>
    </lineage>
</organism>
<dbReference type="GO" id="GO:0005737">
    <property type="term" value="C:cytoplasm"/>
    <property type="evidence" value="ECO:0007669"/>
    <property type="project" value="UniProtKB-SubCell"/>
</dbReference>
<evidence type="ECO:0000256" key="1">
    <source>
        <dbReference type="ARBA" id="ARBA00001400"/>
    </source>
</evidence>
<reference evidence="13" key="1">
    <citation type="journal article" date="2017" name="Appl. Environ. Microbiol.">
        <title>Microdiversification of a pelagic Polynucleobacter species is mainly driven by acquisition of genomic islands from a partially interspecific gene pool.</title>
        <authorList>
            <person name="Hoetzinger M."/>
            <person name="Hahn M.W."/>
            <person name="Jezberova J."/>
            <person name="Schmidt J."/>
            <person name="Koll U."/>
        </authorList>
    </citation>
    <scope>NUCLEOTIDE SEQUENCE</scope>
    <source>
        <strain evidence="13">MWH-RechtKol4</strain>
    </source>
</reference>
<sequence length="264" mass="28640">MHSFSKSDIPEDWRALLGDYFDSPAWKQLEVNLQSVLNSGLASIYPQPENFFKALKLTPVDSVKVVILGQDPYHSPGLAQGLAFSIPADIPLNSRAFPSSLRNISKALALEGFGRLPNGDLHSWAQQGVLLLNTALSVKPGEAGSHANLGWKSLIDCLITQLALQKPSLVWMLWGGHAQSKLPLIESGIDQLILQSSHPSGLGVYKTDKPFLEPGAHASCKHFTKANEWLTGHHQAPIQWISSNSAANGIQVDLFSQSGKNTAH</sequence>
<comment type="similarity">
    <text evidence="3 9 11">Belongs to the uracil-DNA glycosylase (UDG) superfamily. UNG family.</text>
</comment>
<dbReference type="PROSITE" id="PS00130">
    <property type="entry name" value="U_DNA_GLYCOSYLASE"/>
    <property type="match status" value="1"/>
</dbReference>
<dbReference type="Proteomes" id="UP000182060">
    <property type="component" value="Chromosome"/>
</dbReference>
<dbReference type="SMART" id="SM00986">
    <property type="entry name" value="UDG"/>
    <property type="match status" value="1"/>
</dbReference>
<evidence type="ECO:0000256" key="10">
    <source>
        <dbReference type="PROSITE-ProRule" id="PRU10072"/>
    </source>
</evidence>
<evidence type="ECO:0000313" key="14">
    <source>
        <dbReference type="Proteomes" id="UP000182060"/>
    </source>
</evidence>
<dbReference type="NCBIfam" id="NF003592">
    <property type="entry name" value="PRK05254.1-5"/>
    <property type="match status" value="1"/>
</dbReference>
<dbReference type="InterPro" id="IPR018085">
    <property type="entry name" value="Ura-DNA_Glyclase_AS"/>
</dbReference>
<feature type="domain" description="Uracil-DNA glycosylase-like" evidence="12">
    <location>
        <begin position="56"/>
        <end position="230"/>
    </location>
</feature>
<dbReference type="SMART" id="SM00987">
    <property type="entry name" value="UreE_C"/>
    <property type="match status" value="1"/>
</dbReference>
<keyword evidence="6 9" id="KW-0227">DNA damage</keyword>
<evidence type="ECO:0000256" key="3">
    <source>
        <dbReference type="ARBA" id="ARBA00008184"/>
    </source>
</evidence>
<dbReference type="NCBIfam" id="TIGR00628">
    <property type="entry name" value="ung"/>
    <property type="match status" value="1"/>
</dbReference>
<dbReference type="Pfam" id="PF03167">
    <property type="entry name" value="UDG"/>
    <property type="match status" value="1"/>
</dbReference>
<dbReference type="InterPro" id="IPR036895">
    <property type="entry name" value="Uracil-DNA_glycosylase-like_sf"/>
</dbReference>
<evidence type="ECO:0000256" key="4">
    <source>
        <dbReference type="ARBA" id="ARBA00012030"/>
    </source>
</evidence>
<evidence type="ECO:0000256" key="9">
    <source>
        <dbReference type="HAMAP-Rule" id="MF_00148"/>
    </source>
</evidence>
<gene>
    <name evidence="9" type="primary">ung</name>
    <name evidence="13" type="ORF">AOC25_00925</name>
</gene>
<dbReference type="PANTHER" id="PTHR11264">
    <property type="entry name" value="URACIL-DNA GLYCOSYLASE"/>
    <property type="match status" value="1"/>
</dbReference>
<accession>A0AAC9IQ76</accession>
<name>A0AAC9IQ76_9BURK</name>
<keyword evidence="8 9" id="KW-0234">DNA repair</keyword>
<dbReference type="Gene3D" id="3.40.470.10">
    <property type="entry name" value="Uracil-DNA glycosylase-like domain"/>
    <property type="match status" value="1"/>
</dbReference>
<comment type="catalytic activity">
    <reaction evidence="1 9 11">
        <text>Hydrolyzes single-stranded DNA or mismatched double-stranded DNA and polynucleotides, releasing free uracil.</text>
        <dbReference type="EC" id="3.2.2.27"/>
    </reaction>
</comment>
<evidence type="ECO:0000256" key="11">
    <source>
        <dbReference type="RuleBase" id="RU003780"/>
    </source>
</evidence>
<dbReference type="RefSeq" id="WP_071538544.1">
    <property type="nucleotide sequence ID" value="NZ_CP015016.1"/>
</dbReference>
<feature type="active site" description="Proton acceptor" evidence="9 10">
    <location>
        <position position="71"/>
    </location>
</feature>
<dbReference type="HAMAP" id="MF_00148">
    <property type="entry name" value="UDG"/>
    <property type="match status" value="1"/>
</dbReference>
<keyword evidence="7 9" id="KW-0378">Hydrolase</keyword>
<dbReference type="PANTHER" id="PTHR11264:SF0">
    <property type="entry name" value="URACIL-DNA GLYCOSYLASE"/>
    <property type="match status" value="1"/>
</dbReference>
<evidence type="ECO:0000256" key="6">
    <source>
        <dbReference type="ARBA" id="ARBA00022763"/>
    </source>
</evidence>
<evidence type="ECO:0000259" key="12">
    <source>
        <dbReference type="SMART" id="SM00986"/>
    </source>
</evidence>
<dbReference type="GO" id="GO:0004844">
    <property type="term" value="F:uracil DNA N-glycosylase activity"/>
    <property type="evidence" value="ECO:0007669"/>
    <property type="project" value="UniProtKB-UniRule"/>
</dbReference>
<dbReference type="AlphaFoldDB" id="A0AAC9IQ76"/>
<comment type="subcellular location">
    <subcellularLocation>
        <location evidence="9">Cytoplasm</location>
    </subcellularLocation>
</comment>
<dbReference type="EC" id="3.2.2.27" evidence="4 9"/>
<keyword evidence="9" id="KW-0963">Cytoplasm</keyword>
<dbReference type="CDD" id="cd10027">
    <property type="entry name" value="UDG-F1-like"/>
    <property type="match status" value="1"/>
</dbReference>
<comment type="function">
    <text evidence="2 9 11">Excises uracil residues from the DNA which can arise as a result of misincorporation of dUMP residues by DNA polymerase or due to deamination of cytosine.</text>
</comment>
<evidence type="ECO:0000256" key="5">
    <source>
        <dbReference type="ARBA" id="ARBA00018429"/>
    </source>
</evidence>